<feature type="transmembrane region" description="Helical" evidence="1">
    <location>
        <begin position="115"/>
        <end position="137"/>
    </location>
</feature>
<dbReference type="EMBL" id="WWCU01000019">
    <property type="protein sequence ID" value="MYN09026.1"/>
    <property type="molecule type" value="Genomic_DNA"/>
</dbReference>
<protein>
    <submittedName>
        <fullName evidence="2">Uncharacterized protein</fullName>
    </submittedName>
</protein>
<keyword evidence="3" id="KW-1185">Reference proteome</keyword>
<organism evidence="2 3">
    <name type="scientific">Pseudoduganella aquatica</name>
    <dbReference type="NCBI Taxonomy" id="2660641"/>
    <lineage>
        <taxon>Bacteria</taxon>
        <taxon>Pseudomonadati</taxon>
        <taxon>Pseudomonadota</taxon>
        <taxon>Betaproteobacteria</taxon>
        <taxon>Burkholderiales</taxon>
        <taxon>Oxalobacteraceae</taxon>
        <taxon>Telluria group</taxon>
        <taxon>Pseudoduganella</taxon>
    </lineage>
</organism>
<feature type="transmembrane region" description="Helical" evidence="1">
    <location>
        <begin position="81"/>
        <end position="103"/>
    </location>
</feature>
<keyword evidence="1" id="KW-0472">Membrane</keyword>
<feature type="transmembrane region" description="Helical" evidence="1">
    <location>
        <begin position="397"/>
        <end position="418"/>
    </location>
</feature>
<feature type="transmembrane region" description="Helical" evidence="1">
    <location>
        <begin position="149"/>
        <end position="171"/>
    </location>
</feature>
<gene>
    <name evidence="2" type="ORF">GTP77_17005</name>
</gene>
<keyword evidence="1" id="KW-1133">Transmembrane helix</keyword>
<feature type="transmembrane region" description="Helical" evidence="1">
    <location>
        <begin position="371"/>
        <end position="391"/>
    </location>
</feature>
<comment type="caution">
    <text evidence="2">The sequence shown here is derived from an EMBL/GenBank/DDBJ whole genome shotgun (WGS) entry which is preliminary data.</text>
</comment>
<name>A0A7X4KPB8_9BURK</name>
<feature type="transmembrane region" description="Helical" evidence="1">
    <location>
        <begin position="183"/>
        <end position="203"/>
    </location>
</feature>
<feature type="transmembrane region" description="Helical" evidence="1">
    <location>
        <begin position="338"/>
        <end position="359"/>
    </location>
</feature>
<reference evidence="2 3" key="1">
    <citation type="submission" date="2019-12" db="EMBL/GenBank/DDBJ databases">
        <title>Novel species isolated from a subtropical stream in China.</title>
        <authorList>
            <person name="Lu H."/>
        </authorList>
    </citation>
    <scope>NUCLEOTIDE SEQUENCE [LARGE SCALE GENOMIC DNA]</scope>
    <source>
        <strain evidence="2 3">FT127W</strain>
    </source>
</reference>
<evidence type="ECO:0000256" key="1">
    <source>
        <dbReference type="SAM" id="Phobius"/>
    </source>
</evidence>
<keyword evidence="1" id="KW-0812">Transmembrane</keyword>
<evidence type="ECO:0000313" key="2">
    <source>
        <dbReference type="EMBL" id="MYN09026.1"/>
    </source>
</evidence>
<feature type="transmembrane region" description="Helical" evidence="1">
    <location>
        <begin position="430"/>
        <end position="448"/>
    </location>
</feature>
<dbReference type="RefSeq" id="WP_161073338.1">
    <property type="nucleotide sequence ID" value="NZ_WWCU01000019.1"/>
</dbReference>
<sequence length="464" mass="50623">MKIGLMPAPSWAPVPRVMQLMMALQLLVVLPFALLEPSATQGAGLALFTQSCLCMGLHCLWEMERLRTSSRRLHGMRAPSAAWRGSAAGYLKSITLAWIIFSAGPTLCFAMPASGMHWITGGSVLSLMCCLSAAGSLRRSGITQRGWPLAAVLAAYTAVAVLAMIFAGQFVPEQLALMAWLDLLPTAVQWAMLLSWPVTALLLHRQWRAQPPASAAPDLARAGAAWPTRSGWRKQLEAQWRRYGFLSKKQAQTGELLRPLAPALRASYLLLVPLTALLWLRSSWGTSFPQSEHLLPMVVVIVMSSDNLIMRDLHWRHRLAPGGIHTRSIALNLFFSSLAVYLVLTLLLGLCVLGLLCLAGRLTTAQALNELLLRTLIVPELAFSLACAVALKSMGNWTVAGAGIAAALFSLPLLREVVQYPGRHARIDGNAAYCAILLLLTAGMLLLARRTWTVQKLAPYWQAR</sequence>
<feature type="transmembrane region" description="Helical" evidence="1">
    <location>
        <begin position="45"/>
        <end position="61"/>
    </location>
</feature>
<proteinExistence type="predicted"/>
<accession>A0A7X4KPB8</accession>
<evidence type="ECO:0000313" key="3">
    <source>
        <dbReference type="Proteomes" id="UP000450676"/>
    </source>
</evidence>
<dbReference type="AlphaFoldDB" id="A0A7X4KPB8"/>
<dbReference type="Proteomes" id="UP000450676">
    <property type="component" value="Unassembled WGS sequence"/>
</dbReference>